<dbReference type="SMART" id="SM00703">
    <property type="entry name" value="NRF"/>
    <property type="match status" value="1"/>
</dbReference>
<evidence type="ECO:0000259" key="3">
    <source>
        <dbReference type="SMART" id="SM00703"/>
    </source>
</evidence>
<feature type="transmembrane region" description="Helical" evidence="1">
    <location>
        <begin position="519"/>
        <end position="536"/>
    </location>
</feature>
<feature type="transmembrane region" description="Helical" evidence="1">
    <location>
        <begin position="288"/>
        <end position="307"/>
    </location>
</feature>
<organism evidence="4 5">
    <name type="scientific">Vespula maculifrons</name>
    <name type="common">Eastern yellow jacket</name>
    <name type="synonym">Wasp</name>
    <dbReference type="NCBI Taxonomy" id="7453"/>
    <lineage>
        <taxon>Eukaryota</taxon>
        <taxon>Metazoa</taxon>
        <taxon>Ecdysozoa</taxon>
        <taxon>Arthropoda</taxon>
        <taxon>Hexapoda</taxon>
        <taxon>Insecta</taxon>
        <taxon>Pterygota</taxon>
        <taxon>Neoptera</taxon>
        <taxon>Endopterygota</taxon>
        <taxon>Hymenoptera</taxon>
        <taxon>Apocrita</taxon>
        <taxon>Aculeata</taxon>
        <taxon>Vespoidea</taxon>
        <taxon>Vespidae</taxon>
        <taxon>Vespinae</taxon>
        <taxon>Vespula</taxon>
    </lineage>
</organism>
<dbReference type="InterPro" id="IPR052728">
    <property type="entry name" value="O2_lipid_transport_reg"/>
</dbReference>
<evidence type="ECO:0000256" key="1">
    <source>
        <dbReference type="SAM" id="Phobius"/>
    </source>
</evidence>
<proteinExistence type="predicted"/>
<comment type="caution">
    <text evidence="4">The sequence shown here is derived from an EMBL/GenBank/DDBJ whole genome shotgun (WGS) entry which is preliminary data.</text>
</comment>
<keyword evidence="1" id="KW-1133">Transmembrane helix</keyword>
<dbReference type="Pfam" id="PF01757">
    <property type="entry name" value="Acyl_transf_3"/>
    <property type="match status" value="1"/>
</dbReference>
<feature type="transmembrane region" description="Helical" evidence="1">
    <location>
        <begin position="700"/>
        <end position="724"/>
    </location>
</feature>
<dbReference type="Pfam" id="PF20146">
    <property type="entry name" value="NRF"/>
    <property type="match status" value="1"/>
</dbReference>
<dbReference type="PANTHER" id="PTHR11161:SF4">
    <property type="entry name" value="DROP DEAD"/>
    <property type="match status" value="1"/>
</dbReference>
<accession>A0ABD2CFP3</accession>
<feature type="transmembrane region" description="Helical" evidence="1">
    <location>
        <begin position="598"/>
        <end position="618"/>
    </location>
</feature>
<feature type="transmembrane region" description="Helical" evidence="1">
    <location>
        <begin position="570"/>
        <end position="586"/>
    </location>
</feature>
<evidence type="ECO:0000313" key="5">
    <source>
        <dbReference type="Proteomes" id="UP001607303"/>
    </source>
</evidence>
<feature type="transmembrane region" description="Helical" evidence="1">
    <location>
        <begin position="662"/>
        <end position="680"/>
    </location>
</feature>
<name>A0ABD2CFP3_VESMC</name>
<evidence type="ECO:0000256" key="2">
    <source>
        <dbReference type="SAM" id="SignalP"/>
    </source>
</evidence>
<keyword evidence="1" id="KW-0472">Membrane</keyword>
<dbReference type="Proteomes" id="UP001607303">
    <property type="component" value="Unassembled WGS sequence"/>
</dbReference>
<feature type="domain" description="Nose resistant-to-fluoxetine protein N-terminal" evidence="3">
    <location>
        <begin position="124"/>
        <end position="270"/>
    </location>
</feature>
<feature type="chain" id="PRO_5044826519" evidence="2">
    <location>
        <begin position="25"/>
        <end position="752"/>
    </location>
</feature>
<feature type="transmembrane region" description="Helical" evidence="1">
    <location>
        <begin position="388"/>
        <end position="408"/>
    </location>
</feature>
<keyword evidence="2" id="KW-0732">Signal</keyword>
<reference evidence="4 5" key="1">
    <citation type="journal article" date="2024" name="Ann. Entomol. Soc. Am.">
        <title>Genomic analyses of the southern and eastern yellowjacket wasps (Hymenoptera: Vespidae) reveal evolutionary signatures of social life.</title>
        <authorList>
            <person name="Catto M.A."/>
            <person name="Caine P.B."/>
            <person name="Orr S.E."/>
            <person name="Hunt B.G."/>
            <person name="Goodisman M.A.D."/>
        </authorList>
    </citation>
    <scope>NUCLEOTIDE SEQUENCE [LARGE SCALE GENOMIC DNA]</scope>
    <source>
        <strain evidence="4">232</strain>
        <tissue evidence="4">Head and thorax</tissue>
    </source>
</reference>
<dbReference type="EMBL" id="JAYRBN010000056">
    <property type="protein sequence ID" value="KAL2743549.1"/>
    <property type="molecule type" value="Genomic_DNA"/>
</dbReference>
<protein>
    <submittedName>
        <fullName evidence="4">Nose resistant to fluoxetine protein 6-like isoform X4</fullName>
    </submittedName>
</protein>
<dbReference type="PANTHER" id="PTHR11161">
    <property type="entry name" value="O-ACYLTRANSFERASE"/>
    <property type="match status" value="1"/>
</dbReference>
<evidence type="ECO:0000313" key="4">
    <source>
        <dbReference type="EMBL" id="KAL2743549.1"/>
    </source>
</evidence>
<dbReference type="AlphaFoldDB" id="A0ABD2CFP3"/>
<dbReference type="InterPro" id="IPR006621">
    <property type="entry name" value="Nose-resist-to-fluoxetine_N"/>
</dbReference>
<gene>
    <name evidence="4" type="ORF">V1477_009038</name>
</gene>
<feature type="transmembrane region" description="Helical" evidence="1">
    <location>
        <begin position="630"/>
        <end position="650"/>
    </location>
</feature>
<keyword evidence="5" id="KW-1185">Reference proteome</keyword>
<dbReference type="InterPro" id="IPR002656">
    <property type="entry name" value="Acyl_transf_3_dom"/>
</dbReference>
<feature type="signal peptide" evidence="2">
    <location>
        <begin position="1"/>
        <end position="24"/>
    </location>
</feature>
<feature type="transmembrane region" description="Helical" evidence="1">
    <location>
        <begin position="494"/>
        <end position="512"/>
    </location>
</feature>
<keyword evidence="1" id="KW-0812">Transmembrane</keyword>
<sequence>MSTMVHRRLPRFFFLLSLIRFSNAGKPVDVLSTSGFSVFKEDEILRIFSPNKTDPSDNFTIVDFISSLENHTADRTDKVVWKIINSETIATNPYYDTFTEEIDLEASRLLKIVPAYDPGAGTVSTECKRDAEKFHRELNKFTLWALKMYDATAKIPSGLLNGNVNQLGDFDECVETVGNDGIQGQYCLAYLQLDIDESRPDLKHLHRLLHSHYILRSNVTDPGHRVPRFSTVNWAVCTPASCSFRDVEISLRDTLSKYTSQSGLKISVRVDRDMCQMKNNQPLPRETIFVSIFFVSAAVLTLIAAYYDHCKSSTSEILLSFSLKRNFHKLISLERAEGDIATLHGVRAFNALMLLLAHKSMALFYNPYTNRTDMSEYLGEPWTVVGRAASLYTDPFIMLSGLLTAYSFLGRIKKTGHLDIKNEYLSRFLRLVPTLGALILFCTYIMPYLGSGPQWNLVVTQHANICKQTWWRNFLFIHNYFGFENMCLTHTHHIGIDTQLFALSPLLVLLLYKKPKIGSIILLALAAFSTILRYYVTYFKRLNNYVYFGISIKQLFDTANMSYILPSHRLTVYIIGIFVGYLLRSLPKEYKMKKTTSYTGWILCTVMFFGSIFGPAKMGSIDYTYNPMHAATYNAFAPIGWCALFAWIIVVHQTGNTNGKILAWRGFVITTRLSYAIYLTQFPVFFYNVGQTRSAEYYDFLKLVFNIIEMVWILIASVILTLLFDTPFQNIKNYLLKKQMLREQISKPLKLE</sequence>
<feature type="transmembrane region" description="Helical" evidence="1">
    <location>
        <begin position="428"/>
        <end position="449"/>
    </location>
</feature>